<organism evidence="2 3">
    <name type="scientific">Parashewanella spongiae</name>
    <dbReference type="NCBI Taxonomy" id="342950"/>
    <lineage>
        <taxon>Bacteria</taxon>
        <taxon>Pseudomonadati</taxon>
        <taxon>Pseudomonadota</taxon>
        <taxon>Gammaproteobacteria</taxon>
        <taxon>Alteromonadales</taxon>
        <taxon>Shewanellaceae</taxon>
        <taxon>Parashewanella</taxon>
    </lineage>
</organism>
<proteinExistence type="predicted"/>
<dbReference type="SUPFAM" id="SSF53335">
    <property type="entry name" value="S-adenosyl-L-methionine-dependent methyltransferases"/>
    <property type="match status" value="1"/>
</dbReference>
<dbReference type="OrthoDB" id="8592889at2"/>
<sequence length="237" mass="26991">MSSDNQLFVPTLNQQGYATVNIDPFSKKFTQYADGQFLEIGAAFGYTTLKALENGASVVANDMDERHLSELEQTAKDRGFTMLKTIAAKFPSGLNFAANSFRKILICRVLHFFKGKDIKSSLKEVYDWLEPGGELYVVCETTFLTNWRTFIPEYEKRKAEGKVYPGEITDPKSWENTWSDNLPEFVHWLDTDTLTQLFQDVGFEIVEVDYINRAGQFPESLLLDGRESVGIIGRRPK</sequence>
<dbReference type="EMBL" id="QYYH01000068">
    <property type="protein sequence ID" value="RJY13178.1"/>
    <property type="molecule type" value="Genomic_DNA"/>
</dbReference>
<dbReference type="GO" id="GO:0032259">
    <property type="term" value="P:methylation"/>
    <property type="evidence" value="ECO:0007669"/>
    <property type="project" value="UniProtKB-KW"/>
</dbReference>
<feature type="domain" description="Methyltransferase" evidence="1">
    <location>
        <begin position="38"/>
        <end position="133"/>
    </location>
</feature>
<dbReference type="InterPro" id="IPR029063">
    <property type="entry name" value="SAM-dependent_MTases_sf"/>
</dbReference>
<dbReference type="InterPro" id="IPR041698">
    <property type="entry name" value="Methyltransf_25"/>
</dbReference>
<protein>
    <submittedName>
        <fullName evidence="2">Class I SAM-dependent methyltransferase</fullName>
    </submittedName>
</protein>
<keyword evidence="3" id="KW-1185">Reference proteome</keyword>
<gene>
    <name evidence="2" type="ORF">D5R81_11715</name>
</gene>
<dbReference type="Gene3D" id="3.40.50.150">
    <property type="entry name" value="Vaccinia Virus protein VP39"/>
    <property type="match status" value="1"/>
</dbReference>
<keyword evidence="2" id="KW-0489">Methyltransferase</keyword>
<accession>A0A3A6TVL1</accession>
<comment type="caution">
    <text evidence="2">The sequence shown here is derived from an EMBL/GenBank/DDBJ whole genome shotgun (WGS) entry which is preliminary data.</text>
</comment>
<reference evidence="2 3" key="1">
    <citation type="submission" date="2018-09" db="EMBL/GenBank/DDBJ databases">
        <title>Phylogeny of the Shewanellaceae, and recommendation for two new genera, Pseudoshewanella and Parashewanella.</title>
        <authorList>
            <person name="Wang G."/>
        </authorList>
    </citation>
    <scope>NUCLEOTIDE SEQUENCE [LARGE SCALE GENOMIC DNA]</scope>
    <source>
        <strain evidence="2 3">KCTC 22492</strain>
    </source>
</reference>
<dbReference type="RefSeq" id="WP_121853823.1">
    <property type="nucleotide sequence ID" value="NZ_CP037952.1"/>
</dbReference>
<evidence type="ECO:0000313" key="3">
    <source>
        <dbReference type="Proteomes" id="UP000273022"/>
    </source>
</evidence>
<evidence type="ECO:0000259" key="1">
    <source>
        <dbReference type="Pfam" id="PF13649"/>
    </source>
</evidence>
<dbReference type="AlphaFoldDB" id="A0A3A6TVL1"/>
<dbReference type="GO" id="GO:0008168">
    <property type="term" value="F:methyltransferase activity"/>
    <property type="evidence" value="ECO:0007669"/>
    <property type="project" value="UniProtKB-KW"/>
</dbReference>
<name>A0A3A6TVL1_9GAMM</name>
<dbReference type="Pfam" id="PF13649">
    <property type="entry name" value="Methyltransf_25"/>
    <property type="match status" value="1"/>
</dbReference>
<evidence type="ECO:0000313" key="2">
    <source>
        <dbReference type="EMBL" id="RJY13178.1"/>
    </source>
</evidence>
<keyword evidence="2" id="KW-0808">Transferase</keyword>
<dbReference type="CDD" id="cd02440">
    <property type="entry name" value="AdoMet_MTases"/>
    <property type="match status" value="1"/>
</dbReference>
<dbReference type="Proteomes" id="UP000273022">
    <property type="component" value="Unassembled WGS sequence"/>
</dbReference>